<reference evidence="1" key="2">
    <citation type="submission" date="2025-03" db="EMBL/GenBank/DDBJ databases">
        <authorList>
            <consortium name="ELIXIR-Norway"/>
            <consortium name="Elixir Norway"/>
        </authorList>
    </citation>
    <scope>NUCLEOTIDE SEQUENCE</scope>
</reference>
<name>A0AC59ZVD1_RANTA</name>
<organism evidence="1 2">
    <name type="scientific">Rangifer tarandus platyrhynchus</name>
    <name type="common">Svalbard reindeer</name>
    <dbReference type="NCBI Taxonomy" id="3082113"/>
    <lineage>
        <taxon>Eukaryota</taxon>
        <taxon>Metazoa</taxon>
        <taxon>Chordata</taxon>
        <taxon>Craniata</taxon>
        <taxon>Vertebrata</taxon>
        <taxon>Euteleostomi</taxon>
        <taxon>Mammalia</taxon>
        <taxon>Eutheria</taxon>
        <taxon>Laurasiatheria</taxon>
        <taxon>Artiodactyla</taxon>
        <taxon>Ruminantia</taxon>
        <taxon>Pecora</taxon>
        <taxon>Cervidae</taxon>
        <taxon>Odocoileinae</taxon>
        <taxon>Rangifer</taxon>
    </lineage>
</organism>
<dbReference type="EMBL" id="OX596088">
    <property type="protein sequence ID" value="CAN0514318.1"/>
    <property type="molecule type" value="Genomic_DNA"/>
</dbReference>
<reference evidence="1" key="1">
    <citation type="submission" date="2023-05" db="EMBL/GenBank/DDBJ databases">
        <authorList>
            <consortium name="ELIXIR-Norway"/>
        </authorList>
    </citation>
    <scope>NUCLEOTIDE SEQUENCE</scope>
</reference>
<evidence type="ECO:0000313" key="2">
    <source>
        <dbReference type="Proteomes" id="UP001162501"/>
    </source>
</evidence>
<protein>
    <submittedName>
        <fullName evidence="1">Uncharacterized protein</fullName>
    </submittedName>
</protein>
<proteinExistence type="predicted"/>
<sequence>MSKVEGMAMGDPVLVTEQLTTRFLSLREAMKSYILFKPKQVSVTGEERQHLYMQACLYFACVPVYIIASHFQAIDLKGHLTGLMLSRAGFFDKMKPPFSLLFYCASYSSVLAKNFHNPVKQKKTNKNPEKVGLQKKKEIKGQLGLLIPYNSSFGGSILD</sequence>
<dbReference type="Proteomes" id="UP001162501">
    <property type="component" value="Chromosome 4"/>
</dbReference>
<gene>
    <name evidence="1" type="ORF">MRATA1EN22A_LOCUS23330</name>
</gene>
<accession>A0AC59ZVD1</accession>
<evidence type="ECO:0000313" key="1">
    <source>
        <dbReference type="EMBL" id="CAN0514318.1"/>
    </source>
</evidence>